<evidence type="ECO:0000313" key="3">
    <source>
        <dbReference type="Proteomes" id="UP000256964"/>
    </source>
</evidence>
<dbReference type="EMBL" id="KZ857380">
    <property type="protein sequence ID" value="RDX56395.1"/>
    <property type="molecule type" value="Genomic_DNA"/>
</dbReference>
<reference evidence="2 3" key="1">
    <citation type="journal article" date="2018" name="Biotechnol. Biofuels">
        <title>Integrative visual omics of the white-rot fungus Polyporus brumalis exposes the biotechnological potential of its oxidative enzymes for delignifying raw plant biomass.</title>
        <authorList>
            <person name="Miyauchi S."/>
            <person name="Rancon A."/>
            <person name="Drula E."/>
            <person name="Hage H."/>
            <person name="Chaduli D."/>
            <person name="Favel A."/>
            <person name="Grisel S."/>
            <person name="Henrissat B."/>
            <person name="Herpoel-Gimbert I."/>
            <person name="Ruiz-Duenas F.J."/>
            <person name="Chevret D."/>
            <person name="Hainaut M."/>
            <person name="Lin J."/>
            <person name="Wang M."/>
            <person name="Pangilinan J."/>
            <person name="Lipzen A."/>
            <person name="Lesage-Meessen L."/>
            <person name="Navarro D."/>
            <person name="Riley R."/>
            <person name="Grigoriev I.V."/>
            <person name="Zhou S."/>
            <person name="Raouche S."/>
            <person name="Rosso M.N."/>
        </authorList>
    </citation>
    <scope>NUCLEOTIDE SEQUENCE [LARGE SCALE GENOMIC DNA]</scope>
    <source>
        <strain evidence="2 3">BRFM 1820</strain>
    </source>
</reference>
<gene>
    <name evidence="2" type="ORF">OH76DRAFT_384934</name>
</gene>
<dbReference type="InterPro" id="IPR040976">
    <property type="entry name" value="Pkinase_fungal"/>
</dbReference>
<proteinExistence type="predicted"/>
<keyword evidence="3" id="KW-1185">Reference proteome</keyword>
<sequence length="711" mass="79913">MDMARQPSMVFWPREAADSMNIIGTMAYVFARVVDPTFPSMLCPTLRFTVSPWADDRLPLASEDTRASRGPDIFGLPYAAYMPPSTSQNTFKTSSPLQSIREHFPTILQADGLRQRQPPSIPRVDIDTIHSPAADRPGELDLRSQLKVLLEVYTSDPSLGPLLPADVEERLGSSCADASYACWPGVLTTGGWSSDAHADAIEPALQYMQLQRQSQPYLQSTLALWLTSDAITLLRSSAVDIRWHPLDRSTSAGALQTIQLLLGLTVADDRHLGVHPAIEMGEGKSPALSVEEHAAARGRKRALSDADERDQVKRVVVDPATGDGRLTCLIPSPSSICPQPAFYRFRTPLFVNLHDGESPSGRTTRYFLDYLDYDQGELWGRQTRVWCAYKEAQGDDPTISDDHRRTLQAGERVYVGPYAVKLACVDTAREDIVPVVEQRRDADSAKYLLLPDRLWLGDRVRRSSNARNLPDCDDWDGGTVVERQEAFSVSPFKRKLSHYRLALGIGYRASRHQRSIQLVRRKPTQGNIYGLLHDMDMAAAVSPNDNDISLQVGTVPYMSINVLRGRNIFPQIEDVQSLFYTLYLFPFTHGAPLAEAVYPARMTRKPAVWPQCIRDWTDGTDLWQLGNLKESFFAYEPDWLTRGFDGSVLPYWSKDSPERNTLRELLLALHDGVFWMRITSSPPILWDINWNVTAREVCDVIEAFIRAHPDL</sequence>
<feature type="domain" description="Fungal-type protein kinase" evidence="1">
    <location>
        <begin position="524"/>
        <end position="583"/>
    </location>
</feature>
<dbReference type="AlphaFoldDB" id="A0A371DV60"/>
<evidence type="ECO:0000259" key="1">
    <source>
        <dbReference type="Pfam" id="PF17667"/>
    </source>
</evidence>
<dbReference type="Proteomes" id="UP000256964">
    <property type="component" value="Unassembled WGS sequence"/>
</dbReference>
<protein>
    <recommendedName>
        <fullName evidence="1">Fungal-type protein kinase domain-containing protein</fullName>
    </recommendedName>
</protein>
<organism evidence="2 3">
    <name type="scientific">Lentinus brumalis</name>
    <dbReference type="NCBI Taxonomy" id="2498619"/>
    <lineage>
        <taxon>Eukaryota</taxon>
        <taxon>Fungi</taxon>
        <taxon>Dikarya</taxon>
        <taxon>Basidiomycota</taxon>
        <taxon>Agaricomycotina</taxon>
        <taxon>Agaricomycetes</taxon>
        <taxon>Polyporales</taxon>
        <taxon>Polyporaceae</taxon>
        <taxon>Lentinus</taxon>
    </lineage>
</organism>
<accession>A0A371DV60</accession>
<name>A0A371DV60_9APHY</name>
<dbReference type="Pfam" id="PF17667">
    <property type="entry name" value="Pkinase_fungal"/>
    <property type="match status" value="1"/>
</dbReference>
<evidence type="ECO:0000313" key="2">
    <source>
        <dbReference type="EMBL" id="RDX56395.1"/>
    </source>
</evidence>
<dbReference type="OrthoDB" id="3055159at2759"/>